<gene>
    <name evidence="1" type="ORF">H0H81_012296</name>
</gene>
<dbReference type="SUPFAM" id="SSF53474">
    <property type="entry name" value="alpha/beta-Hydrolases"/>
    <property type="match status" value="1"/>
</dbReference>
<accession>A0A9P7K3P8</accession>
<dbReference type="Proteomes" id="UP000717328">
    <property type="component" value="Unassembled WGS sequence"/>
</dbReference>
<keyword evidence="2" id="KW-1185">Reference proteome</keyword>
<reference evidence="1" key="2">
    <citation type="submission" date="2021-10" db="EMBL/GenBank/DDBJ databases">
        <title>Phylogenomics reveals ancestral predisposition of the termite-cultivated fungus Termitomyces towards a domesticated lifestyle.</title>
        <authorList>
            <person name="Auxier B."/>
            <person name="Grum-Grzhimaylo A."/>
            <person name="Cardenas M.E."/>
            <person name="Lodge J.D."/>
            <person name="Laessoe T."/>
            <person name="Pedersen O."/>
            <person name="Smith M.E."/>
            <person name="Kuyper T.W."/>
            <person name="Franco-Molano E.A."/>
            <person name="Baroni T.J."/>
            <person name="Aanen D.K."/>
        </authorList>
    </citation>
    <scope>NUCLEOTIDE SEQUENCE</scope>
    <source>
        <strain evidence="1">D49</strain>
    </source>
</reference>
<dbReference type="InterPro" id="IPR029058">
    <property type="entry name" value="AB_hydrolase_fold"/>
</dbReference>
<sequence length="282" mass="31832">MTCRVHFQALCTALGLDPDAPDVLETLRDPTKTPWSAITRAIETSAVGIYGTFRGCLNSDWLPTSPDPMAWQRSGGLARGLREHGVRSIVVGDLSEEWYLYSIAHPISTPADIAPNLRRYFPQDMVDGCLNAWRKIPDDAGTEDSQRLYGEILSCGQVHLPIRLLAEDLHAAGFPVLRYAIDWTPLQNRVEGYVTHGTDRCLWALRLPNLDEVQANIAKKWLDTIDLERNILEEEGKPIRGVKDVLVLDQETQIKWKEDTKWDGFMSLKSILPIETVYQGHE</sequence>
<protein>
    <submittedName>
        <fullName evidence="1">Uncharacterized protein</fullName>
    </submittedName>
</protein>
<name>A0A9P7K3P8_9AGAR</name>
<reference evidence="1" key="1">
    <citation type="submission" date="2021-02" db="EMBL/GenBank/DDBJ databases">
        <authorList>
            <person name="Nieuwenhuis M."/>
            <person name="Van De Peppel L.J.J."/>
        </authorList>
    </citation>
    <scope>NUCLEOTIDE SEQUENCE</scope>
    <source>
        <strain evidence="1">D49</strain>
    </source>
</reference>
<dbReference type="OrthoDB" id="6846267at2759"/>
<dbReference type="EMBL" id="JABCKI010006168">
    <property type="protein sequence ID" value="KAG5635145.1"/>
    <property type="molecule type" value="Genomic_DNA"/>
</dbReference>
<organism evidence="1 2">
    <name type="scientific">Sphagnurus paluster</name>
    <dbReference type="NCBI Taxonomy" id="117069"/>
    <lineage>
        <taxon>Eukaryota</taxon>
        <taxon>Fungi</taxon>
        <taxon>Dikarya</taxon>
        <taxon>Basidiomycota</taxon>
        <taxon>Agaricomycotina</taxon>
        <taxon>Agaricomycetes</taxon>
        <taxon>Agaricomycetidae</taxon>
        <taxon>Agaricales</taxon>
        <taxon>Tricholomatineae</taxon>
        <taxon>Lyophyllaceae</taxon>
        <taxon>Sphagnurus</taxon>
    </lineage>
</organism>
<dbReference type="AlphaFoldDB" id="A0A9P7K3P8"/>
<comment type="caution">
    <text evidence="1">The sequence shown here is derived from an EMBL/GenBank/DDBJ whole genome shotgun (WGS) entry which is preliminary data.</text>
</comment>
<proteinExistence type="predicted"/>
<evidence type="ECO:0000313" key="2">
    <source>
        <dbReference type="Proteomes" id="UP000717328"/>
    </source>
</evidence>
<dbReference type="Gene3D" id="3.40.50.1820">
    <property type="entry name" value="alpha/beta hydrolase"/>
    <property type="match status" value="1"/>
</dbReference>
<evidence type="ECO:0000313" key="1">
    <source>
        <dbReference type="EMBL" id="KAG5635145.1"/>
    </source>
</evidence>